<proteinExistence type="predicted"/>
<sequence length="485" mass="51319">MRIAVVSGDGLPVSGLLTVLRNVVHLGRDMGVVDTPLTADLGYSWRPDKPACYPRGLPGTRYPDFLRVRTETPAAAPHLADELLALRAEVAAPTGAGPAWRAALDARIAAVAEPYEAYFRGWFAAADVDWVWALNMTLSDAVPVTLALHRAAADRWGAGRRPGGVLFWDHDLFGSYAVREHGARVYPVAPSGVTPLPGGGAEHLWGVVSDDLAKEAAGYPTDGTPEVVPNVLPAIPAGGLLDRHRAFLRDLDVPAGAPVIVAPVRVFRVKGVEISVALLRAVREESVRRGEQPPHLLVFGSMAEDPEYAAEVRATVAREGVGEAVRFLDGVPLASHRDAAGAWRLDEIDLLRIAAATGGGVFFTPNRTDVESVGLGPALAAVAGVPCAVTGFTALRAVYGDGHRYAVVREGELAAAAADFVSLLVGNRDGDPAVRAALARNREQVARCFPEEPWRRLLRRMARSSADHAGRPGAPGESGAPGQSE</sequence>
<dbReference type="SUPFAM" id="SSF53756">
    <property type="entry name" value="UDP-Glycosyltransferase/glycogen phosphorylase"/>
    <property type="match status" value="1"/>
</dbReference>
<comment type="caution">
    <text evidence="2">The sequence shown here is derived from an EMBL/GenBank/DDBJ whole genome shotgun (WGS) entry which is preliminary data.</text>
</comment>
<name>A0ABU2JWT8_9ACTN</name>
<evidence type="ECO:0000256" key="1">
    <source>
        <dbReference type="SAM" id="MobiDB-lite"/>
    </source>
</evidence>
<dbReference type="Gene3D" id="3.40.50.2000">
    <property type="entry name" value="Glycogen Phosphorylase B"/>
    <property type="match status" value="1"/>
</dbReference>
<gene>
    <name evidence="2" type="ORF">RM844_22035</name>
</gene>
<keyword evidence="3" id="KW-1185">Reference proteome</keyword>
<dbReference type="EMBL" id="JAVREO010000013">
    <property type="protein sequence ID" value="MDT0268969.1"/>
    <property type="molecule type" value="Genomic_DNA"/>
</dbReference>
<evidence type="ECO:0000313" key="2">
    <source>
        <dbReference type="EMBL" id="MDT0268969.1"/>
    </source>
</evidence>
<dbReference type="Proteomes" id="UP001183410">
    <property type="component" value="Unassembled WGS sequence"/>
</dbReference>
<feature type="region of interest" description="Disordered" evidence="1">
    <location>
        <begin position="460"/>
        <end position="485"/>
    </location>
</feature>
<dbReference type="RefSeq" id="WP_311669047.1">
    <property type="nucleotide sequence ID" value="NZ_JAVREO010000013.1"/>
</dbReference>
<evidence type="ECO:0008006" key="4">
    <source>
        <dbReference type="Google" id="ProtNLM"/>
    </source>
</evidence>
<protein>
    <recommendedName>
        <fullName evidence="4">Glycosyltransferase</fullName>
    </recommendedName>
</protein>
<accession>A0ABU2JWT8</accession>
<evidence type="ECO:0000313" key="3">
    <source>
        <dbReference type="Proteomes" id="UP001183410"/>
    </source>
</evidence>
<organism evidence="2 3">
    <name type="scientific">Streptomyces chisholmiae</name>
    <dbReference type="NCBI Taxonomy" id="3075540"/>
    <lineage>
        <taxon>Bacteria</taxon>
        <taxon>Bacillati</taxon>
        <taxon>Actinomycetota</taxon>
        <taxon>Actinomycetes</taxon>
        <taxon>Kitasatosporales</taxon>
        <taxon>Streptomycetaceae</taxon>
        <taxon>Streptomyces</taxon>
    </lineage>
</organism>
<reference evidence="3" key="1">
    <citation type="submission" date="2023-07" db="EMBL/GenBank/DDBJ databases">
        <title>30 novel species of actinomycetes from the DSMZ collection.</title>
        <authorList>
            <person name="Nouioui I."/>
        </authorList>
    </citation>
    <scope>NUCLEOTIDE SEQUENCE [LARGE SCALE GENOMIC DNA]</scope>
    <source>
        <strain evidence="3">DSM 44915</strain>
    </source>
</reference>